<dbReference type="PRINTS" id="PR01415">
    <property type="entry name" value="ANKYRIN"/>
</dbReference>
<dbReference type="EMBL" id="CAUJNA010003626">
    <property type="protein sequence ID" value="CAJ1406344.1"/>
    <property type="molecule type" value="Genomic_DNA"/>
</dbReference>
<dbReference type="PROSITE" id="PS50053">
    <property type="entry name" value="UBIQUITIN_2"/>
    <property type="match status" value="1"/>
</dbReference>
<dbReference type="Proteomes" id="UP001178507">
    <property type="component" value="Unassembled WGS sequence"/>
</dbReference>
<organism evidence="6 7">
    <name type="scientific">Effrenium voratum</name>
    <dbReference type="NCBI Taxonomy" id="2562239"/>
    <lineage>
        <taxon>Eukaryota</taxon>
        <taxon>Sar</taxon>
        <taxon>Alveolata</taxon>
        <taxon>Dinophyceae</taxon>
        <taxon>Suessiales</taxon>
        <taxon>Symbiodiniaceae</taxon>
        <taxon>Effrenium</taxon>
    </lineage>
</organism>
<dbReference type="InterPro" id="IPR049452">
    <property type="entry name" value="Anoctamin_TM"/>
</dbReference>
<dbReference type="InterPro" id="IPR002110">
    <property type="entry name" value="Ankyrin_rpt"/>
</dbReference>
<feature type="transmembrane region" description="Helical" evidence="4">
    <location>
        <begin position="1050"/>
        <end position="1072"/>
    </location>
</feature>
<keyword evidence="4" id="KW-1133">Transmembrane helix</keyword>
<keyword evidence="1" id="KW-0677">Repeat</keyword>
<dbReference type="PROSITE" id="PS50088">
    <property type="entry name" value="ANK_REPEAT"/>
    <property type="match status" value="5"/>
</dbReference>
<dbReference type="SMART" id="SM00213">
    <property type="entry name" value="UBQ"/>
    <property type="match status" value="2"/>
</dbReference>
<feature type="repeat" description="ANK" evidence="3">
    <location>
        <begin position="1679"/>
        <end position="1711"/>
    </location>
</feature>
<feature type="transmembrane region" description="Helical" evidence="4">
    <location>
        <begin position="1208"/>
        <end position="1235"/>
    </location>
</feature>
<keyword evidence="4" id="KW-0472">Membrane</keyword>
<evidence type="ECO:0000259" key="5">
    <source>
        <dbReference type="PROSITE" id="PS50053"/>
    </source>
</evidence>
<dbReference type="Pfam" id="PF13637">
    <property type="entry name" value="Ank_4"/>
    <property type="match status" value="1"/>
</dbReference>
<comment type="caution">
    <text evidence="6">The sequence shown here is derived from an EMBL/GenBank/DDBJ whole genome shotgun (WGS) entry which is preliminary data.</text>
</comment>
<feature type="repeat" description="ANK" evidence="3">
    <location>
        <begin position="1744"/>
        <end position="1776"/>
    </location>
</feature>
<dbReference type="SMART" id="SM00248">
    <property type="entry name" value="ANK"/>
    <property type="match status" value="10"/>
</dbReference>
<evidence type="ECO:0000313" key="6">
    <source>
        <dbReference type="EMBL" id="CAJ1406344.1"/>
    </source>
</evidence>
<gene>
    <name evidence="6" type="ORF">EVOR1521_LOCUS28331</name>
</gene>
<feature type="transmembrane region" description="Helical" evidence="4">
    <location>
        <begin position="1092"/>
        <end position="1108"/>
    </location>
</feature>
<feature type="repeat" description="ANK" evidence="3">
    <location>
        <begin position="1548"/>
        <end position="1580"/>
    </location>
</feature>
<keyword evidence="2 3" id="KW-0040">ANK repeat</keyword>
<protein>
    <recommendedName>
        <fullName evidence="5">Ubiquitin-like domain-containing protein</fullName>
    </recommendedName>
</protein>
<feature type="domain" description="Ubiquitin-like" evidence="5">
    <location>
        <begin position="1372"/>
        <end position="1441"/>
    </location>
</feature>
<proteinExistence type="predicted"/>
<feature type="transmembrane region" description="Helical" evidence="4">
    <location>
        <begin position="1008"/>
        <end position="1030"/>
    </location>
</feature>
<dbReference type="Gene3D" id="3.10.20.90">
    <property type="entry name" value="Phosphatidylinositol 3-kinase Catalytic Subunit, Chain A, domain 1"/>
    <property type="match status" value="1"/>
</dbReference>
<keyword evidence="4" id="KW-0812">Transmembrane</keyword>
<dbReference type="PANTHER" id="PTHR24198:SF165">
    <property type="entry name" value="ANKYRIN REPEAT-CONTAINING PROTEIN-RELATED"/>
    <property type="match status" value="1"/>
</dbReference>
<dbReference type="PANTHER" id="PTHR24198">
    <property type="entry name" value="ANKYRIN REPEAT AND PROTEIN KINASE DOMAIN-CONTAINING PROTEIN"/>
    <property type="match status" value="1"/>
</dbReference>
<dbReference type="Gene3D" id="1.25.40.20">
    <property type="entry name" value="Ankyrin repeat-containing domain"/>
    <property type="match status" value="2"/>
</dbReference>
<accession>A0AA36JJU7</accession>
<feature type="repeat" description="ANK" evidence="3">
    <location>
        <begin position="1646"/>
        <end position="1678"/>
    </location>
</feature>
<dbReference type="PROSITE" id="PS50297">
    <property type="entry name" value="ANK_REP_REGION"/>
    <property type="match status" value="4"/>
</dbReference>
<keyword evidence="7" id="KW-1185">Reference proteome</keyword>
<dbReference type="SUPFAM" id="SSF48403">
    <property type="entry name" value="Ankyrin repeat"/>
    <property type="match status" value="1"/>
</dbReference>
<evidence type="ECO:0000256" key="2">
    <source>
        <dbReference type="ARBA" id="ARBA00023043"/>
    </source>
</evidence>
<sequence length="1812" mass="199103">MEEEDVDWFEVLQPCAIRRAPRWDAAACGELRPGQRIQVSSERKGHWARLTMLEMWLSSTEKKKQGFVLLQEPAGQMLRGPLAANEQPGGDWEQMAALLRWWPLAGTPPLQPAVFGGAWLCHWKSAEVESIQATWLLQGEELELVGPEGTKAGDICRWLAADIGLGTEHDVVLVQDLPGLDACGALLEHTDMKTVGPRQFCALARARPRLHVALETSVAQKAQESGWALRAFCAVDRPMPSVFNGQIPERVLAPFEALSQLLEHSGACAVALLPADLPLKEAAAEALALTPCARSRCRLSSPSLKDDALSTALASLQSFGAVQRFEIMGLRSPLLYLAQDEMGPVLGILTTKDEGGDEPPPLAAGLKVSLQGLSGCTTVISAGRQWTVGELKDAAALPRHQSRLLQGSASLRDEQMLGDLLPEAQEELLLRLLRLDPRWAEAMEEVKANALAWQSLPQDLKDDRDLTLAAVTQEPHLLGQSAFLADAELVLAAANKDSAVLQLASPELWEESFSLRAVACSARAALPFAQLSRQVAQAAVRQDPLSLGLLPPPLQEEVLEAALDAEPMALQFAPEALRDDAALLRRLVAKNGRALRFASARLRNSRDLVLLAIASHPAAVFSASEELLTDKEVLLAAMERDPKLVHQLAHYARRHALSGSPEPSKKKECGKESACHMRTRCHRSVLPAAATKFPEEGAVAGSGGHRPLHGAALPHAAPCAGGFRGGPDWLRRRRAWVLGFTAGAAKRAAEQQRLHVKREFQMNTPEGLAKSFVRWVPFRDTEAGDDFDMSQVLSLLYTTAFQAVRPRSQTFDKDLEELQLLCERHSVLSLAIHGGIVLKVTALHEPLYRRRLMMLWPDLRHGLQQLPTDSIMSYFGIHTAEYFVFLHEYATWLLLPAALGVAVQVLMCFSEEKVTEQRASHAFMIFMAVWSTVFIEHWKRCRSTLHHQHGARQDRAAEAECEAPADYSVDAERLARAFTEFPCKAQAPTAVVVDKESGLDGVFTLLRFLRIVVAMSCLAATISGVIFLLLRLGEVAERESDNILVQNAPVLLYLIVVTLMERLYTSQVGRLVRSERHVSFAEHLKSLMSKTLFFQLVNYLGWFLYVAFCMQDLEYLRSQLLMFMTVKQVVALAQELLIPVLRQRSRAEGSVPAAEAKMERRQEARTGCPTLRRMGTSAVLGDGTSLQEDVGRQLSLDKTDLCAEYQQLVVLFALTNSFAIAFPLGPLLALLHTFVSRKTDAYKFLNVNMLAPPSPADGIISDTWVEVLEALSIVSVMCNVAVLGISGDRWSAFSLILLEHGLLFFKAYLAWSVPDQPEWIRREDATFQAQDAHGLPRSRMDALRRSKEWLSFGAQNEAAKIAMAQEDEDDIVTINVQHLSGAATQLGVLRSSNVLLLKTRLARSCNVPPYAQKLLQGGKELDNSLTLQDLSPNETIELQLICVQCNKEVGHQLIDCARWGNLAALRELLLPAPPDLDFARRDGITALLAAAYHGRSCVVQELVAAGASQEKPMPNGATPMHLAAQQGHVKVLRCLLDSRASVNSVAADGRQPLHVACQKNSLEVISWLLACRADVDAKGHNGVTAAFVAAQQGFLPALRLLCEARCSPDVRDHSGTRLLDVVIQEGHLEVLQLLVREGAQLTPNRVGRTPLHVAAFSGDLDIVRWLLCQGLAVDARDNHQHSALHLAARFGYEAIARELWQWKADLEAVDRWGATPLHTAAFCDQEDVVCFLHKQQVDLNSSKCGFTALHLAARQNNPAVVQVLCDFGADLHKRDIKGAMPAQTAADRGLDSIVQCILTAEARKAACKLPTC</sequence>
<dbReference type="SUPFAM" id="SSF54236">
    <property type="entry name" value="Ubiquitin-like"/>
    <property type="match status" value="1"/>
</dbReference>
<reference evidence="6" key="1">
    <citation type="submission" date="2023-08" db="EMBL/GenBank/DDBJ databases">
        <authorList>
            <person name="Chen Y."/>
            <person name="Shah S."/>
            <person name="Dougan E. K."/>
            <person name="Thang M."/>
            <person name="Chan C."/>
        </authorList>
    </citation>
    <scope>NUCLEOTIDE SEQUENCE</scope>
</reference>
<evidence type="ECO:0000313" key="7">
    <source>
        <dbReference type="Proteomes" id="UP001178507"/>
    </source>
</evidence>
<dbReference type="Pfam" id="PF12796">
    <property type="entry name" value="Ank_2"/>
    <property type="match status" value="2"/>
</dbReference>
<dbReference type="CDD" id="cd17039">
    <property type="entry name" value="Ubl_ubiquitin_like"/>
    <property type="match status" value="1"/>
</dbReference>
<feature type="repeat" description="ANK" evidence="3">
    <location>
        <begin position="1515"/>
        <end position="1547"/>
    </location>
</feature>
<dbReference type="InterPro" id="IPR036770">
    <property type="entry name" value="Ankyrin_rpt-contain_sf"/>
</dbReference>
<evidence type="ECO:0000256" key="4">
    <source>
        <dbReference type="SAM" id="Phobius"/>
    </source>
</evidence>
<dbReference type="Pfam" id="PF00023">
    <property type="entry name" value="Ank"/>
    <property type="match status" value="1"/>
</dbReference>
<evidence type="ECO:0000256" key="1">
    <source>
        <dbReference type="ARBA" id="ARBA00022737"/>
    </source>
</evidence>
<dbReference type="Pfam" id="PF04547">
    <property type="entry name" value="Anoctamin"/>
    <property type="match status" value="1"/>
</dbReference>
<dbReference type="InterPro" id="IPR000626">
    <property type="entry name" value="Ubiquitin-like_dom"/>
</dbReference>
<dbReference type="Pfam" id="PF00240">
    <property type="entry name" value="ubiquitin"/>
    <property type="match status" value="1"/>
</dbReference>
<evidence type="ECO:0000256" key="3">
    <source>
        <dbReference type="PROSITE-ProRule" id="PRU00023"/>
    </source>
</evidence>
<dbReference type="InterPro" id="IPR029071">
    <property type="entry name" value="Ubiquitin-like_domsf"/>
</dbReference>
<name>A0AA36JJU7_9DINO</name>